<protein>
    <submittedName>
        <fullName evidence="2">Uncharacterized protein</fullName>
    </submittedName>
</protein>
<evidence type="ECO:0000256" key="1">
    <source>
        <dbReference type="SAM" id="Phobius"/>
    </source>
</evidence>
<keyword evidence="3" id="KW-1185">Reference proteome</keyword>
<dbReference type="EMBL" id="CAJNDS010000191">
    <property type="protein sequence ID" value="CAE7024670.1"/>
    <property type="molecule type" value="Genomic_DNA"/>
</dbReference>
<keyword evidence="1" id="KW-1133">Transmembrane helix</keyword>
<keyword evidence="1" id="KW-0472">Membrane</keyword>
<proteinExistence type="predicted"/>
<reference evidence="2" key="1">
    <citation type="submission" date="2021-02" db="EMBL/GenBank/DDBJ databases">
        <authorList>
            <person name="Dougan E. K."/>
            <person name="Rhodes N."/>
            <person name="Thang M."/>
            <person name="Chan C."/>
        </authorList>
    </citation>
    <scope>NUCLEOTIDE SEQUENCE</scope>
</reference>
<feature type="transmembrane region" description="Helical" evidence="1">
    <location>
        <begin position="81"/>
        <end position="105"/>
    </location>
</feature>
<dbReference type="AlphaFoldDB" id="A0A812IAC8"/>
<feature type="transmembrane region" description="Helical" evidence="1">
    <location>
        <begin position="158"/>
        <end position="179"/>
    </location>
</feature>
<accession>A0A812IAC8</accession>
<feature type="transmembrane region" description="Helical" evidence="1">
    <location>
        <begin position="56"/>
        <end position="75"/>
    </location>
</feature>
<name>A0A812IAC8_9DINO</name>
<dbReference type="Proteomes" id="UP000604046">
    <property type="component" value="Unassembled WGS sequence"/>
</dbReference>
<sequence length="281" mass="31341">MAPSTEQGEAEARSARIQARFQQCMGDDSSQRLFTQLDAFRGRLWAEINGVETAAILWWTMSSGFCALAFVWWLGGENWLIGQWVLCGVILVVAGILALGLGPYLPDASAVLDSEDVLWCVVVGAFVTFYSFPQLLLSQNLLQSFSDDVTEAHGSYQGIFWSCVIAMVSVPIFANWHMIITRAWLATFRDYHATTENTINHKIVTLTPGRSSSKAEQQPLVDAKAGQAETWLCISVKIRQPPHSWRKGLQHRRTRPRVFCCYAPSARPKAPFEQCPGPHHG</sequence>
<feature type="transmembrane region" description="Helical" evidence="1">
    <location>
        <begin position="117"/>
        <end position="138"/>
    </location>
</feature>
<evidence type="ECO:0000313" key="3">
    <source>
        <dbReference type="Proteomes" id="UP000604046"/>
    </source>
</evidence>
<gene>
    <name evidence="2" type="ORF">SNAT2548_LOCUS3102</name>
</gene>
<evidence type="ECO:0000313" key="2">
    <source>
        <dbReference type="EMBL" id="CAE7024670.1"/>
    </source>
</evidence>
<dbReference type="OrthoDB" id="434763at2759"/>
<comment type="caution">
    <text evidence="2">The sequence shown here is derived from an EMBL/GenBank/DDBJ whole genome shotgun (WGS) entry which is preliminary data.</text>
</comment>
<organism evidence="2 3">
    <name type="scientific">Symbiodinium natans</name>
    <dbReference type="NCBI Taxonomy" id="878477"/>
    <lineage>
        <taxon>Eukaryota</taxon>
        <taxon>Sar</taxon>
        <taxon>Alveolata</taxon>
        <taxon>Dinophyceae</taxon>
        <taxon>Suessiales</taxon>
        <taxon>Symbiodiniaceae</taxon>
        <taxon>Symbiodinium</taxon>
    </lineage>
</organism>
<keyword evidence="1" id="KW-0812">Transmembrane</keyword>